<evidence type="ECO:0000313" key="2">
    <source>
        <dbReference type="EMBL" id="CAA9586871.1"/>
    </source>
</evidence>
<name>A0A6J4VSP5_9BACT</name>
<protein>
    <recommendedName>
        <fullName evidence="3">DUF4440 domain-containing protein</fullName>
    </recommendedName>
</protein>
<gene>
    <name evidence="2" type="ORF">AVDCRST_MAG19-4973</name>
</gene>
<organism evidence="2">
    <name type="scientific">uncultured Thermomicrobiales bacterium</name>
    <dbReference type="NCBI Taxonomy" id="1645740"/>
    <lineage>
        <taxon>Bacteria</taxon>
        <taxon>Pseudomonadati</taxon>
        <taxon>Thermomicrobiota</taxon>
        <taxon>Thermomicrobia</taxon>
        <taxon>Thermomicrobiales</taxon>
        <taxon>environmental samples</taxon>
    </lineage>
</organism>
<feature type="chain" id="PRO_5026942260" description="DUF4440 domain-containing protein" evidence="1">
    <location>
        <begin position="29"/>
        <end position="225"/>
    </location>
</feature>
<sequence length="225" mass="24275">MRWRQHHRSVPFAAVAIAAAMVPGALVAQDDTSPTEERVPQPEECRIEPRSADEVATLLGLGEEPTETDAAAPIEIPIPLGRPANKEETDAFDATARELLACLNAEDVLRQAALFTDRAILPVFGPAPTDPAVAEQARADLDADPTPRPTEQLRKFVALTDTSVLEDGRGAAFLVFTDPGTRPGGQETFLLFFAQEGDRWLIDGLLDFTVVRERPDGTPQATPSA</sequence>
<dbReference type="Gene3D" id="3.10.450.50">
    <property type="match status" value="1"/>
</dbReference>
<reference evidence="2" key="1">
    <citation type="submission" date="2020-02" db="EMBL/GenBank/DDBJ databases">
        <authorList>
            <person name="Meier V. D."/>
        </authorList>
    </citation>
    <scope>NUCLEOTIDE SEQUENCE</scope>
    <source>
        <strain evidence="2">AVDCRST_MAG19</strain>
    </source>
</reference>
<proteinExistence type="predicted"/>
<keyword evidence="1" id="KW-0732">Signal</keyword>
<dbReference type="EMBL" id="CADCWL010000263">
    <property type="protein sequence ID" value="CAA9586871.1"/>
    <property type="molecule type" value="Genomic_DNA"/>
</dbReference>
<accession>A0A6J4VSP5</accession>
<dbReference type="AlphaFoldDB" id="A0A6J4VSP5"/>
<evidence type="ECO:0000256" key="1">
    <source>
        <dbReference type="SAM" id="SignalP"/>
    </source>
</evidence>
<evidence type="ECO:0008006" key="3">
    <source>
        <dbReference type="Google" id="ProtNLM"/>
    </source>
</evidence>
<feature type="signal peptide" evidence="1">
    <location>
        <begin position="1"/>
        <end position="28"/>
    </location>
</feature>